<sequence length="70" mass="7311">MVDQPHGSFTPRVVFSLNATMHGPTSGSMPGPPRLPNISLSALLEMPGPPSPPPSRPTLLSFTPLVPLAL</sequence>
<gene>
    <name evidence="1" type="ORF">PROQFM164_S02g001195</name>
</gene>
<dbReference type="EMBL" id="HG792016">
    <property type="protein sequence ID" value="CDM31045.1"/>
    <property type="molecule type" value="Genomic_DNA"/>
</dbReference>
<name>W6Q3X0_PENRF</name>
<evidence type="ECO:0000313" key="2">
    <source>
        <dbReference type="Proteomes" id="UP000030686"/>
    </source>
</evidence>
<reference evidence="1" key="1">
    <citation type="journal article" date="2014" name="Nat. Commun.">
        <title>Multiple recent horizontal transfers of a large genomic region in cheese making fungi.</title>
        <authorList>
            <person name="Cheeseman K."/>
            <person name="Ropars J."/>
            <person name="Renault P."/>
            <person name="Dupont J."/>
            <person name="Gouzy J."/>
            <person name="Branca A."/>
            <person name="Abraham A.L."/>
            <person name="Ceppi M."/>
            <person name="Conseiller E."/>
            <person name="Debuchy R."/>
            <person name="Malagnac F."/>
            <person name="Goarin A."/>
            <person name="Silar P."/>
            <person name="Lacoste S."/>
            <person name="Sallet E."/>
            <person name="Bensimon A."/>
            <person name="Giraud T."/>
            <person name="Brygoo Y."/>
        </authorList>
    </citation>
    <scope>NUCLEOTIDE SEQUENCE [LARGE SCALE GENOMIC DNA]</scope>
    <source>
        <strain evidence="1">FM164</strain>
    </source>
</reference>
<proteinExistence type="predicted"/>
<protein>
    <submittedName>
        <fullName evidence="1">Genomic scaffold, ProqFM164S02</fullName>
    </submittedName>
</protein>
<accession>W6Q3X0</accession>
<dbReference type="AlphaFoldDB" id="W6Q3X0"/>
<evidence type="ECO:0000313" key="1">
    <source>
        <dbReference type="EMBL" id="CDM31045.1"/>
    </source>
</evidence>
<dbReference type="Proteomes" id="UP000030686">
    <property type="component" value="Unassembled WGS sequence"/>
</dbReference>
<keyword evidence="2" id="KW-1185">Reference proteome</keyword>
<organism evidence="1 2">
    <name type="scientific">Penicillium roqueforti (strain FM164)</name>
    <dbReference type="NCBI Taxonomy" id="1365484"/>
    <lineage>
        <taxon>Eukaryota</taxon>
        <taxon>Fungi</taxon>
        <taxon>Dikarya</taxon>
        <taxon>Ascomycota</taxon>
        <taxon>Pezizomycotina</taxon>
        <taxon>Eurotiomycetes</taxon>
        <taxon>Eurotiomycetidae</taxon>
        <taxon>Eurotiales</taxon>
        <taxon>Aspergillaceae</taxon>
        <taxon>Penicillium</taxon>
    </lineage>
</organism>